<organism evidence="2 3">
    <name type="scientific">Rhizophagus clarus</name>
    <dbReference type="NCBI Taxonomy" id="94130"/>
    <lineage>
        <taxon>Eukaryota</taxon>
        <taxon>Fungi</taxon>
        <taxon>Fungi incertae sedis</taxon>
        <taxon>Mucoromycota</taxon>
        <taxon>Glomeromycotina</taxon>
        <taxon>Glomeromycetes</taxon>
        <taxon>Glomerales</taxon>
        <taxon>Glomeraceae</taxon>
        <taxon>Rhizophagus</taxon>
    </lineage>
</organism>
<protein>
    <submittedName>
        <fullName evidence="2">Uncharacterized protein</fullName>
    </submittedName>
</protein>
<dbReference type="AlphaFoldDB" id="A0A8H3MEY9"/>
<dbReference type="Proteomes" id="UP000615446">
    <property type="component" value="Unassembled WGS sequence"/>
</dbReference>
<reference evidence="2" key="1">
    <citation type="submission" date="2019-10" db="EMBL/GenBank/DDBJ databases">
        <title>Conservation and host-specific expression of non-tandemly repeated heterogenous ribosome RNA gene in arbuscular mycorrhizal fungi.</title>
        <authorList>
            <person name="Maeda T."/>
            <person name="Kobayashi Y."/>
            <person name="Nakagawa T."/>
            <person name="Ezawa T."/>
            <person name="Yamaguchi K."/>
            <person name="Bino T."/>
            <person name="Nishimoto Y."/>
            <person name="Shigenobu S."/>
            <person name="Kawaguchi M."/>
        </authorList>
    </citation>
    <scope>NUCLEOTIDE SEQUENCE</scope>
    <source>
        <strain evidence="2">HR1</strain>
    </source>
</reference>
<feature type="compositionally biased region" description="Basic and acidic residues" evidence="1">
    <location>
        <begin position="58"/>
        <end position="78"/>
    </location>
</feature>
<dbReference type="EMBL" id="BLAL01000300">
    <property type="protein sequence ID" value="GET01609.1"/>
    <property type="molecule type" value="Genomic_DNA"/>
</dbReference>
<evidence type="ECO:0000313" key="3">
    <source>
        <dbReference type="Proteomes" id="UP000615446"/>
    </source>
</evidence>
<comment type="caution">
    <text evidence="2">The sequence shown here is derived from an EMBL/GenBank/DDBJ whole genome shotgun (WGS) entry which is preliminary data.</text>
</comment>
<gene>
    <name evidence="2" type="ORF">RCL2_002801000</name>
</gene>
<sequence>MQYRLKDHSPTSRQTRFTNELDKNNTLDGKNVDDEIQSSGKNEESDSDDDYLINSSSESKEENFNDNKTDDSDDNSIK</sequence>
<feature type="region of interest" description="Disordered" evidence="1">
    <location>
        <begin position="1"/>
        <end position="78"/>
    </location>
</feature>
<feature type="compositionally biased region" description="Basic and acidic residues" evidence="1">
    <location>
        <begin position="19"/>
        <end position="33"/>
    </location>
</feature>
<proteinExistence type="predicted"/>
<name>A0A8H3MEY9_9GLOM</name>
<evidence type="ECO:0000256" key="1">
    <source>
        <dbReference type="SAM" id="MobiDB-lite"/>
    </source>
</evidence>
<evidence type="ECO:0000313" key="2">
    <source>
        <dbReference type="EMBL" id="GET01609.1"/>
    </source>
</evidence>
<accession>A0A8H3MEY9</accession>
<feature type="compositionally biased region" description="Basic and acidic residues" evidence="1">
    <location>
        <begin position="1"/>
        <end position="10"/>
    </location>
</feature>